<reference evidence="7" key="1">
    <citation type="submission" date="2021-03" db="EMBL/GenBank/DDBJ databases">
        <authorList>
            <person name="Tagirdzhanova G."/>
        </authorList>
    </citation>
    <scope>NUCLEOTIDE SEQUENCE</scope>
</reference>
<comment type="similarity">
    <text evidence="2">Belongs to the IFI6/IFI27 family.</text>
</comment>
<protein>
    <submittedName>
        <fullName evidence="7">Uncharacterized protein</fullName>
    </submittedName>
</protein>
<accession>A0A8H3EJI6</accession>
<dbReference type="EMBL" id="CAJPDR010000023">
    <property type="protein sequence ID" value="CAF9907714.1"/>
    <property type="molecule type" value="Genomic_DNA"/>
</dbReference>
<dbReference type="OrthoDB" id="440424at2759"/>
<dbReference type="InterPro" id="IPR009311">
    <property type="entry name" value="IFI6/IFI27-like"/>
</dbReference>
<feature type="transmembrane region" description="Helical" evidence="6">
    <location>
        <begin position="89"/>
        <end position="111"/>
    </location>
</feature>
<sequence length="198" mass="21669">MHIPPLILGGFNYTDSSSLADGFGKFIHDRSLLSQAWSWITSHRHEFADWLKQPHVLALVMAWWITFTVVLILLFAVGFNAPGVGAATLAAAFQSWAYGGFTPAGGIFATLTSMGMLGLLVPIQVAFSAVLATLVTVVVWACGAGRWERVYVVPAYGEARQVDTGILCKRSEVKSETSCLWSRHEDLFIKRAHPNYPG</sequence>
<gene>
    <name evidence="7" type="ORF">ALECFALPRED_003778</name>
</gene>
<dbReference type="Gene3D" id="6.10.110.10">
    <property type="match status" value="1"/>
</dbReference>
<organism evidence="7 8">
    <name type="scientific">Alectoria fallacina</name>
    <dbReference type="NCBI Taxonomy" id="1903189"/>
    <lineage>
        <taxon>Eukaryota</taxon>
        <taxon>Fungi</taxon>
        <taxon>Dikarya</taxon>
        <taxon>Ascomycota</taxon>
        <taxon>Pezizomycotina</taxon>
        <taxon>Lecanoromycetes</taxon>
        <taxon>OSLEUM clade</taxon>
        <taxon>Lecanoromycetidae</taxon>
        <taxon>Lecanorales</taxon>
        <taxon>Lecanorineae</taxon>
        <taxon>Parmeliaceae</taxon>
        <taxon>Alectoria</taxon>
    </lineage>
</organism>
<feature type="transmembrane region" description="Helical" evidence="6">
    <location>
        <begin position="117"/>
        <end position="141"/>
    </location>
</feature>
<evidence type="ECO:0000256" key="3">
    <source>
        <dbReference type="ARBA" id="ARBA00022692"/>
    </source>
</evidence>
<dbReference type="Proteomes" id="UP000664203">
    <property type="component" value="Unassembled WGS sequence"/>
</dbReference>
<dbReference type="Pfam" id="PF06140">
    <property type="entry name" value="Ifi-6-16"/>
    <property type="match status" value="1"/>
</dbReference>
<keyword evidence="3 6" id="KW-0812">Transmembrane</keyword>
<dbReference type="GO" id="GO:0016020">
    <property type="term" value="C:membrane"/>
    <property type="evidence" value="ECO:0007669"/>
    <property type="project" value="UniProtKB-SubCell"/>
</dbReference>
<evidence type="ECO:0000256" key="4">
    <source>
        <dbReference type="ARBA" id="ARBA00022989"/>
    </source>
</evidence>
<comment type="subcellular location">
    <subcellularLocation>
        <location evidence="1">Membrane</location>
        <topology evidence="1">Multi-pass membrane protein</topology>
    </subcellularLocation>
</comment>
<evidence type="ECO:0000256" key="5">
    <source>
        <dbReference type="ARBA" id="ARBA00023136"/>
    </source>
</evidence>
<keyword evidence="4 6" id="KW-1133">Transmembrane helix</keyword>
<keyword evidence="8" id="KW-1185">Reference proteome</keyword>
<proteinExistence type="inferred from homology"/>
<evidence type="ECO:0000313" key="7">
    <source>
        <dbReference type="EMBL" id="CAF9907714.1"/>
    </source>
</evidence>
<evidence type="ECO:0000256" key="1">
    <source>
        <dbReference type="ARBA" id="ARBA00004141"/>
    </source>
</evidence>
<evidence type="ECO:0000313" key="8">
    <source>
        <dbReference type="Proteomes" id="UP000664203"/>
    </source>
</evidence>
<feature type="transmembrane region" description="Helical" evidence="6">
    <location>
        <begin position="56"/>
        <end position="77"/>
    </location>
</feature>
<dbReference type="AlphaFoldDB" id="A0A8H3EJI6"/>
<comment type="caution">
    <text evidence="7">The sequence shown here is derived from an EMBL/GenBank/DDBJ whole genome shotgun (WGS) entry which is preliminary data.</text>
</comment>
<dbReference type="InterPro" id="IPR038213">
    <property type="entry name" value="IFI6/IFI27-like_sf"/>
</dbReference>
<evidence type="ECO:0000256" key="2">
    <source>
        <dbReference type="ARBA" id="ARBA00007262"/>
    </source>
</evidence>
<keyword evidence="5 6" id="KW-0472">Membrane</keyword>
<evidence type="ECO:0000256" key="6">
    <source>
        <dbReference type="SAM" id="Phobius"/>
    </source>
</evidence>
<name>A0A8H3EJI6_9LECA</name>